<reference evidence="2 3" key="1">
    <citation type="submission" date="2020-08" db="EMBL/GenBank/DDBJ databases">
        <title>Winogradskyella ouciana sp. nov., isolated from the hadal seawater of the Mariana Trench.</title>
        <authorList>
            <person name="He X."/>
        </authorList>
    </citation>
    <scope>NUCLEOTIDE SEQUENCE [LARGE SCALE GENOMIC DNA]</scope>
    <source>
        <strain evidence="2 3">KCTC 22026</strain>
    </source>
</reference>
<evidence type="ECO:0000313" key="3">
    <source>
        <dbReference type="Proteomes" id="UP000607435"/>
    </source>
</evidence>
<feature type="transmembrane region" description="Helical" evidence="1">
    <location>
        <begin position="12"/>
        <end position="30"/>
    </location>
</feature>
<proteinExistence type="predicted"/>
<evidence type="ECO:0000256" key="1">
    <source>
        <dbReference type="SAM" id="Phobius"/>
    </source>
</evidence>
<keyword evidence="3" id="KW-1185">Reference proteome</keyword>
<keyword evidence="1" id="KW-0812">Transmembrane</keyword>
<comment type="caution">
    <text evidence="2">The sequence shown here is derived from an EMBL/GenBank/DDBJ whole genome shotgun (WGS) entry which is preliminary data.</text>
</comment>
<feature type="transmembrane region" description="Helical" evidence="1">
    <location>
        <begin position="67"/>
        <end position="89"/>
    </location>
</feature>
<accession>A0ABR6Y2P3</accession>
<protein>
    <submittedName>
        <fullName evidence="2">Uncharacterized protein</fullName>
    </submittedName>
</protein>
<dbReference type="EMBL" id="JACOME010000002">
    <property type="protein sequence ID" value="MBC3846929.1"/>
    <property type="molecule type" value="Genomic_DNA"/>
</dbReference>
<name>A0ABR6Y2P3_9FLAO</name>
<keyword evidence="1" id="KW-0472">Membrane</keyword>
<sequence>MKKLKIKLFLKIFFILAFIEFLTALADVLLSQANSGFTTITSKLMLIFSLPISLISRDLPFYTNEGYTAAILFWIMNLIIQTTIVYGIIRVYKRIKKTY</sequence>
<dbReference type="RefSeq" id="WP_186846028.1">
    <property type="nucleotide sequence ID" value="NZ_JACOME010000002.1"/>
</dbReference>
<keyword evidence="1" id="KW-1133">Transmembrane helix</keyword>
<gene>
    <name evidence="2" type="ORF">H6H04_11105</name>
</gene>
<dbReference type="Proteomes" id="UP000607435">
    <property type="component" value="Unassembled WGS sequence"/>
</dbReference>
<organism evidence="2 3">
    <name type="scientific">Winogradskyella echinorum</name>
    <dbReference type="NCBI Taxonomy" id="538189"/>
    <lineage>
        <taxon>Bacteria</taxon>
        <taxon>Pseudomonadati</taxon>
        <taxon>Bacteroidota</taxon>
        <taxon>Flavobacteriia</taxon>
        <taxon>Flavobacteriales</taxon>
        <taxon>Flavobacteriaceae</taxon>
        <taxon>Winogradskyella</taxon>
    </lineage>
</organism>
<evidence type="ECO:0000313" key="2">
    <source>
        <dbReference type="EMBL" id="MBC3846929.1"/>
    </source>
</evidence>